<dbReference type="Proteomes" id="UP001163821">
    <property type="component" value="Unassembled WGS sequence"/>
</dbReference>
<evidence type="ECO:0000259" key="1">
    <source>
        <dbReference type="Pfam" id="PF14498"/>
    </source>
</evidence>
<accession>A0AA42C8K4</accession>
<dbReference type="AlphaFoldDB" id="A0AA42C8K4"/>
<dbReference type="EMBL" id="JAPAAF010000001">
    <property type="protein sequence ID" value="MCW0481322.1"/>
    <property type="molecule type" value="Genomic_DNA"/>
</dbReference>
<dbReference type="InterPro" id="IPR013780">
    <property type="entry name" value="Glyco_hydro_b"/>
</dbReference>
<dbReference type="Pfam" id="PF14498">
    <property type="entry name" value="Glyco_hyd_65N_2"/>
    <property type="match status" value="1"/>
</dbReference>
<dbReference type="GO" id="GO:0005975">
    <property type="term" value="P:carbohydrate metabolic process"/>
    <property type="evidence" value="ECO:0007669"/>
    <property type="project" value="InterPro"/>
</dbReference>
<dbReference type="InterPro" id="IPR008928">
    <property type="entry name" value="6-hairpin_glycosidase_sf"/>
</dbReference>
<comment type="caution">
    <text evidence="4">The sequence shown here is derived from an EMBL/GenBank/DDBJ whole genome shotgun (WGS) entry which is preliminary data.</text>
</comment>
<dbReference type="InterPro" id="IPR012341">
    <property type="entry name" value="6hp_glycosidase-like_sf"/>
</dbReference>
<dbReference type="SUPFAM" id="SSF48208">
    <property type="entry name" value="Six-hairpin glycosidases"/>
    <property type="match status" value="1"/>
</dbReference>
<evidence type="ECO:0000259" key="3">
    <source>
        <dbReference type="Pfam" id="PF22124"/>
    </source>
</evidence>
<dbReference type="Gene3D" id="1.50.10.10">
    <property type="match status" value="1"/>
</dbReference>
<sequence length="797" mass="89441">MKLWYDKPASEWEEALPIGNGRLGAMIFGGTDIEQIQLNEETVWAGEPGNNLPEGFNEILPEVRQLIFDGKYKEAENLVMSRVPRQAPPTNNYGMPYQTVGDLWIEFPQLKNVNNYYRDLDIQNAVSSVSFEHEGVNYKREYLASAVDQVIVVRLTASEKGKISFNLKANSPHLVNQVVVEGDQLALSGKGGSVDNKAGKIEFDARCMPVIEGGKLVETDSSLQVEGADAATIYISIGTNFKNYNDLSGDAKALALNYLQQAETKSFDNLKEAHVADYRQYFDRVQLDLGVTDSIKNTTDQRIADFATGNDPQLVSLYFQFGRYLLISSSRPGTQPANLQGIWNDKLFPSWDSKYTVNINTEMNYWPAEVTNLPEMHEPLFSMLKDLSETGQQSARDMYGARGWMMHHNTDIWRITGIVDGAFYGMWPMGGAWLSQHLWQHYLYSGDQNFLAEVYPILKGIATYYVDVLQPESTNDWLVVTPSMSPENRHPMGTSMTAGTTMDNQLVFDVFSNLVEAASVLQTDQAFADTVSAMKKRLPPMQIGQHTQLQEWLEDWDRVDDKHRHISHLYGLYPSNQISPFASPELFQAAQNTLEYRGDISTGWSMGWKVNFWARLLNGDRAYKLIEDQLTPSPIEKKGEKGGTYPNLFDAHPPFQIDGNFGCTAGIAEMLVQSHDGAIFLLPALPSKWPDGIVKGLRARGGFTIDLRWENSRVKELTLHSSIGGNCRLRLANELGGDAELKPVSEEAVNPNPLFKRAAIKQPLISEKAQLKMLDPIQTNLFDFNTEAGGTYHFFAM</sequence>
<dbReference type="RefSeq" id="WP_282589926.1">
    <property type="nucleotide sequence ID" value="NZ_JAPAAF010000001.1"/>
</dbReference>
<gene>
    <name evidence="4" type="ORF">N2K84_01180</name>
</gene>
<organism evidence="4 5">
    <name type="scientific">Gaoshiqia sediminis</name>
    <dbReference type="NCBI Taxonomy" id="2986998"/>
    <lineage>
        <taxon>Bacteria</taxon>
        <taxon>Pseudomonadati</taxon>
        <taxon>Bacteroidota</taxon>
        <taxon>Bacteroidia</taxon>
        <taxon>Marinilabiliales</taxon>
        <taxon>Prolixibacteraceae</taxon>
        <taxon>Gaoshiqia</taxon>
    </lineage>
</organism>
<dbReference type="Pfam" id="PF22124">
    <property type="entry name" value="Glyco_hydro_95_cat"/>
    <property type="match status" value="1"/>
</dbReference>
<dbReference type="PANTHER" id="PTHR31084">
    <property type="entry name" value="ALPHA-L-FUCOSIDASE 2"/>
    <property type="match status" value="1"/>
</dbReference>
<dbReference type="PIRSF" id="PIRSF007663">
    <property type="entry name" value="UCP007663"/>
    <property type="match status" value="1"/>
</dbReference>
<feature type="domain" description="Glycosyl hydrolase family 95 catalytic" evidence="3">
    <location>
        <begin position="266"/>
        <end position="671"/>
    </location>
</feature>
<name>A0AA42C8K4_9BACT</name>
<dbReference type="InterPro" id="IPR016518">
    <property type="entry name" value="Alpha-L-fucosidase"/>
</dbReference>
<evidence type="ECO:0000259" key="2">
    <source>
        <dbReference type="Pfam" id="PF21307"/>
    </source>
</evidence>
<dbReference type="InterPro" id="IPR049053">
    <property type="entry name" value="AFCA-like_C"/>
</dbReference>
<feature type="domain" description="Alpha fucosidase A-like C-terminal" evidence="2">
    <location>
        <begin position="673"/>
        <end position="747"/>
    </location>
</feature>
<proteinExistence type="predicted"/>
<dbReference type="GO" id="GO:0004560">
    <property type="term" value="F:alpha-L-fucosidase activity"/>
    <property type="evidence" value="ECO:0007669"/>
    <property type="project" value="InterPro"/>
</dbReference>
<protein>
    <submittedName>
        <fullName evidence="4">Glycoside hydrolase family 95 protein</fullName>
    </submittedName>
</protein>
<evidence type="ECO:0000313" key="4">
    <source>
        <dbReference type="EMBL" id="MCW0481322.1"/>
    </source>
</evidence>
<dbReference type="InterPro" id="IPR054363">
    <property type="entry name" value="GH95_cat"/>
</dbReference>
<feature type="domain" description="Glycosyl hydrolase family 95 N-terminal" evidence="1">
    <location>
        <begin position="3"/>
        <end position="244"/>
    </location>
</feature>
<dbReference type="Gene3D" id="2.60.40.1180">
    <property type="entry name" value="Golgi alpha-mannosidase II"/>
    <property type="match status" value="1"/>
</dbReference>
<dbReference type="PANTHER" id="PTHR31084:SF0">
    <property type="entry name" value="ALPHA-L-FUCOSIDASE 2"/>
    <property type="match status" value="1"/>
</dbReference>
<reference evidence="4" key="1">
    <citation type="submission" date="2022-10" db="EMBL/GenBank/DDBJ databases">
        <title>Gaoshiqiia sediminis gen. nov., sp. nov., isolated from coastal sediment.</title>
        <authorList>
            <person name="Yu W.X."/>
            <person name="Mu D.S."/>
            <person name="Du J.Z."/>
            <person name="Liang Y.Q."/>
        </authorList>
    </citation>
    <scope>NUCLEOTIDE SEQUENCE</scope>
    <source>
        <strain evidence="4">A06</strain>
    </source>
</reference>
<dbReference type="Pfam" id="PF21307">
    <property type="entry name" value="Glyco_hydro_95_C"/>
    <property type="match status" value="1"/>
</dbReference>
<dbReference type="InterPro" id="IPR027414">
    <property type="entry name" value="GH95_N_dom"/>
</dbReference>
<dbReference type="Gene3D" id="2.70.98.50">
    <property type="entry name" value="putative glycoside hydrolase family protein from bacillus halodurans"/>
    <property type="match status" value="1"/>
</dbReference>
<dbReference type="FunFam" id="1.50.10.10:FF:000028">
    <property type="entry name" value="Alpha-L-fucosidase 2"/>
    <property type="match status" value="1"/>
</dbReference>
<keyword evidence="4" id="KW-0378">Hydrolase</keyword>
<keyword evidence="5" id="KW-1185">Reference proteome</keyword>
<evidence type="ECO:0000313" key="5">
    <source>
        <dbReference type="Proteomes" id="UP001163821"/>
    </source>
</evidence>